<reference evidence="5" key="1">
    <citation type="submission" date="2017-09" db="EMBL/GenBank/DDBJ databases">
        <title>Contemporary evolution of a Lepidopteran species, Heliothis virescens, in response to modern agricultural practices.</title>
        <authorList>
            <person name="Fritz M.L."/>
            <person name="Deyonke A.M."/>
            <person name="Papanicolaou A."/>
            <person name="Micinski S."/>
            <person name="Westbrook J."/>
            <person name="Gould F."/>
        </authorList>
    </citation>
    <scope>NUCLEOTIDE SEQUENCE [LARGE SCALE GENOMIC DNA]</scope>
    <source>
        <strain evidence="5">HvINT-</strain>
        <tissue evidence="5">Whole body</tissue>
    </source>
</reference>
<dbReference type="InterPro" id="IPR052410">
    <property type="entry name" value="DRC5"/>
</dbReference>
<dbReference type="Pfam" id="PF13516">
    <property type="entry name" value="LRR_6"/>
    <property type="match status" value="6"/>
</dbReference>
<dbReference type="InterPro" id="IPR001611">
    <property type="entry name" value="Leu-rich_rpt"/>
</dbReference>
<evidence type="ECO:0000256" key="1">
    <source>
        <dbReference type="ARBA" id="ARBA00004245"/>
    </source>
</evidence>
<keyword evidence="2" id="KW-0963">Cytoplasm</keyword>
<feature type="region of interest" description="Disordered" evidence="4">
    <location>
        <begin position="925"/>
        <end position="950"/>
    </location>
</feature>
<dbReference type="AlphaFoldDB" id="A0A2A4JB75"/>
<dbReference type="PANTHER" id="PTHR24107">
    <property type="entry name" value="YNEIN REGULATORY COMPLEX SUBUNIT 5"/>
    <property type="match status" value="1"/>
</dbReference>
<evidence type="ECO:0000256" key="3">
    <source>
        <dbReference type="ARBA" id="ARBA00023212"/>
    </source>
</evidence>
<dbReference type="SUPFAM" id="SSF52047">
    <property type="entry name" value="RNI-like"/>
    <property type="match status" value="2"/>
</dbReference>
<accession>A0A2A4JB75</accession>
<sequence length="985" mass="108928">MKFPESVKFTTYLAYKHTETIEPSRKIKSEIFDWDTNIPKPLVSLCIEKLAENWLGYPRLEQLIAKDRELFLQILDTDVPLQLLVDNIKSDIFWKRCYRSKFADSPLIADDKKWINVFMERHFAEMLENMNPRQYDPEKVTTLVKLCGPYIQKLSIRSLIPTDIPVQRMASPELAHLVTSQRQNGNKQQSKDSEVITRDHISLHAALGSLTNLVELHITYQLCSIGVEYRTDQFQFTNNDAKNLARGLEKCAQLKILRITRSDMNCQRTKYILRGLSDNLKLDTLDFSHCKVGDDGASSIGKFIARRDALRTLILADNVFGPAGVECISHALNHTACGVRTLDLRLNTKLGSEGIAHVAVSIARGCNLTSLNISGCGITPGPLLKPPAGVWSTTSAENPPTCGDLLARAIGLVKTPLRSLDISVNDIGSPSDGYPRLEQLIAKDRELFLQILDTDVPLQLLVDNIKSDIFWKRCYRSKFADSPLIADDKKWINVFMERHFAEMLENMNPRQYDPEKVTTLVKLCGPYIQKLSIRSLIPTDIPVQRMASPELAHLVTSQRQNGNKQQSKDSEVITRDHISLHAALGSLTNLVELHITYQLCSIGVEYRTDQFQFTNNDAKNLARGLEKCAQLKILRITRSDMNCQRTKYILRGLSDNLKLDTLDFSHCKVGDDGASSIGKFIARRDALRTLILADNVFGPAGVECISHALNHTACGVRTLDLRLNTKLGSEGIAHVAVSIARGCNLTSLNISGCGITPGPLLKPPAGVWSTTSAENPPTCGDLLARAIGLVKTPLRSLDISVNDIGSPSDGILSNAICLSYIVDLNLKRSGMGSMAKAVAESAAAAQRLRREAEKGIRFRRSAGKLVQASRVAKGMNIDTDPLLLAQQLSARPSIVSVASEEGMHSIQTQPLPSDFGFIPALKSPLPSSRDSSVTGPPTSRRSSHHAILEPVREVRRTALVRRGSDGSLLQPRSANSQRHIKIFVS</sequence>
<protein>
    <submittedName>
        <fullName evidence="5">Uncharacterized protein</fullName>
    </submittedName>
</protein>
<keyword evidence="3" id="KW-0206">Cytoskeleton</keyword>
<dbReference type="STRING" id="7102.A0A2A4JB75"/>
<evidence type="ECO:0000313" key="5">
    <source>
        <dbReference type="EMBL" id="PCG69016.1"/>
    </source>
</evidence>
<dbReference type="SMART" id="SM00368">
    <property type="entry name" value="LRR_RI"/>
    <property type="match status" value="6"/>
</dbReference>
<dbReference type="GO" id="GO:0005856">
    <property type="term" value="C:cytoskeleton"/>
    <property type="evidence" value="ECO:0007669"/>
    <property type="project" value="UniProtKB-SubCell"/>
</dbReference>
<organism evidence="5">
    <name type="scientific">Heliothis virescens</name>
    <name type="common">Tobacco budworm moth</name>
    <dbReference type="NCBI Taxonomy" id="7102"/>
    <lineage>
        <taxon>Eukaryota</taxon>
        <taxon>Metazoa</taxon>
        <taxon>Ecdysozoa</taxon>
        <taxon>Arthropoda</taxon>
        <taxon>Hexapoda</taxon>
        <taxon>Insecta</taxon>
        <taxon>Pterygota</taxon>
        <taxon>Neoptera</taxon>
        <taxon>Endopterygota</taxon>
        <taxon>Lepidoptera</taxon>
        <taxon>Glossata</taxon>
        <taxon>Ditrysia</taxon>
        <taxon>Noctuoidea</taxon>
        <taxon>Noctuidae</taxon>
        <taxon>Heliothinae</taxon>
        <taxon>Heliothis</taxon>
    </lineage>
</organism>
<evidence type="ECO:0000256" key="4">
    <source>
        <dbReference type="SAM" id="MobiDB-lite"/>
    </source>
</evidence>
<gene>
    <name evidence="5" type="ORF">B5V51_4603</name>
</gene>
<dbReference type="EMBL" id="NWSH01002160">
    <property type="protein sequence ID" value="PCG69016.1"/>
    <property type="molecule type" value="Genomic_DNA"/>
</dbReference>
<evidence type="ECO:0000256" key="2">
    <source>
        <dbReference type="ARBA" id="ARBA00022490"/>
    </source>
</evidence>
<proteinExistence type="predicted"/>
<comment type="subcellular location">
    <subcellularLocation>
        <location evidence="1">Cytoplasm</location>
        <location evidence="1">Cytoskeleton</location>
    </subcellularLocation>
</comment>
<dbReference type="PANTHER" id="PTHR24107:SF20">
    <property type="entry name" value="DYNEIN REGULATORY COMPLEX SUBUNIT 5"/>
    <property type="match status" value="1"/>
</dbReference>
<name>A0A2A4JB75_HELVI</name>
<dbReference type="Gene3D" id="3.80.10.10">
    <property type="entry name" value="Ribonuclease Inhibitor"/>
    <property type="match status" value="2"/>
</dbReference>
<dbReference type="InterPro" id="IPR032675">
    <property type="entry name" value="LRR_dom_sf"/>
</dbReference>
<feature type="compositionally biased region" description="Polar residues" evidence="4">
    <location>
        <begin position="925"/>
        <end position="940"/>
    </location>
</feature>
<comment type="caution">
    <text evidence="5">The sequence shown here is derived from an EMBL/GenBank/DDBJ whole genome shotgun (WGS) entry which is preliminary data.</text>
</comment>